<keyword evidence="6" id="KW-0282">Flagellum</keyword>
<keyword evidence="7" id="KW-1185">Reference proteome</keyword>
<evidence type="ECO:0000256" key="3">
    <source>
        <dbReference type="RuleBase" id="RU362073"/>
    </source>
</evidence>
<dbReference type="EMBL" id="JAUOZU010000006">
    <property type="protein sequence ID" value="MDO6963834.1"/>
    <property type="molecule type" value="Genomic_DNA"/>
</dbReference>
<comment type="subcellular location">
    <subcellularLocation>
        <location evidence="3">Secreted</location>
    </subcellularLocation>
    <subcellularLocation>
        <location evidence="3">Bacterial flagellum</location>
    </subcellularLocation>
</comment>
<evidence type="ECO:0000256" key="1">
    <source>
        <dbReference type="ARBA" id="ARBA00005709"/>
    </source>
</evidence>
<gene>
    <name evidence="6" type="ORF">Q4481_07680</name>
</gene>
<dbReference type="InterPro" id="IPR046358">
    <property type="entry name" value="Flagellin_C"/>
</dbReference>
<keyword evidence="6" id="KW-0969">Cilium</keyword>
<comment type="function">
    <text evidence="3">Flagellin is the subunit protein which polymerizes to form the filaments of bacterial flagella.</text>
</comment>
<dbReference type="Proteomes" id="UP001174932">
    <property type="component" value="Unassembled WGS sequence"/>
</dbReference>
<dbReference type="Pfam" id="PF00669">
    <property type="entry name" value="Flagellin_N"/>
    <property type="match status" value="1"/>
</dbReference>
<evidence type="ECO:0000313" key="7">
    <source>
        <dbReference type="Proteomes" id="UP001174932"/>
    </source>
</evidence>
<feature type="domain" description="Flagellin C-terminal" evidence="5">
    <location>
        <begin position="234"/>
        <end position="316"/>
    </location>
</feature>
<evidence type="ECO:0000313" key="6">
    <source>
        <dbReference type="EMBL" id="MDO6963834.1"/>
    </source>
</evidence>
<dbReference type="Pfam" id="PF00700">
    <property type="entry name" value="Flagellin_C"/>
    <property type="match status" value="1"/>
</dbReference>
<sequence length="317" mass="34314">MLSIVTNAGAISAVDSLRSIGSVRDAQHSQLVTGLRVASAQDNSAYWSISKTMGSDNKAFAAVADSLSFGAATVDVAYTGMTAVMDVVEEIKKKLISAQESGIHWNKINLELKELRQEIYTIIDGSSFNGVNWLTRRSAADDKDHELVGSFVRDRAGNVSVKTLVYQMDNAKGTNHIIDEDSQVGILTNAQYATDLGTSKDWVLINGRNQTAHTEFNLSATTTDQEVNEMIYVTDAMLLSMTDAATQLGAIHSRIGMQEEFVADLQDSQDRGIGKLIDADLESASARLRAIEAQAKLATTVISIANNSPLDLLELLR</sequence>
<dbReference type="InterPro" id="IPR001492">
    <property type="entry name" value="Flagellin"/>
</dbReference>
<keyword evidence="6" id="KW-0966">Cell projection</keyword>
<evidence type="ECO:0000259" key="4">
    <source>
        <dbReference type="Pfam" id="PF00669"/>
    </source>
</evidence>
<dbReference type="RefSeq" id="WP_304375744.1">
    <property type="nucleotide sequence ID" value="NZ_JAUOZU010000006.1"/>
</dbReference>
<dbReference type="SUPFAM" id="SSF64518">
    <property type="entry name" value="Phase 1 flagellin"/>
    <property type="match status" value="1"/>
</dbReference>
<dbReference type="InterPro" id="IPR001029">
    <property type="entry name" value="Flagellin_N"/>
</dbReference>
<organism evidence="6 7">
    <name type="scientific">Rhizobium alvei</name>
    <dbReference type="NCBI Taxonomy" id="1132659"/>
    <lineage>
        <taxon>Bacteria</taxon>
        <taxon>Pseudomonadati</taxon>
        <taxon>Pseudomonadota</taxon>
        <taxon>Alphaproteobacteria</taxon>
        <taxon>Hyphomicrobiales</taxon>
        <taxon>Rhizobiaceae</taxon>
        <taxon>Rhizobium/Agrobacterium group</taxon>
        <taxon>Rhizobium</taxon>
    </lineage>
</organism>
<comment type="caution">
    <text evidence="6">The sequence shown here is derived from an EMBL/GenBank/DDBJ whole genome shotgun (WGS) entry which is preliminary data.</text>
</comment>
<feature type="domain" description="Flagellin N-terminal" evidence="4">
    <location>
        <begin position="4"/>
        <end position="135"/>
    </location>
</feature>
<dbReference type="PANTHER" id="PTHR42792:SF2">
    <property type="entry name" value="FLAGELLIN"/>
    <property type="match status" value="1"/>
</dbReference>
<accession>A0ABT8YKL4</accession>
<comment type="similarity">
    <text evidence="1 3">Belongs to the bacterial flagellin family.</text>
</comment>
<protein>
    <recommendedName>
        <fullName evidence="3">Flagellin</fullName>
    </recommendedName>
</protein>
<keyword evidence="2 3" id="KW-0975">Bacterial flagellum</keyword>
<dbReference type="PANTHER" id="PTHR42792">
    <property type="entry name" value="FLAGELLIN"/>
    <property type="match status" value="1"/>
</dbReference>
<dbReference type="Gene3D" id="1.20.1330.10">
    <property type="entry name" value="f41 fragment of flagellin, N-terminal domain"/>
    <property type="match status" value="1"/>
</dbReference>
<name>A0ABT8YKL4_9HYPH</name>
<keyword evidence="3" id="KW-0964">Secreted</keyword>
<evidence type="ECO:0000256" key="2">
    <source>
        <dbReference type="ARBA" id="ARBA00023143"/>
    </source>
</evidence>
<reference evidence="6" key="2">
    <citation type="submission" date="2023-07" db="EMBL/GenBank/DDBJ databases">
        <authorList>
            <person name="Shen H."/>
        </authorList>
    </citation>
    <scope>NUCLEOTIDE SEQUENCE</scope>
    <source>
        <strain evidence="6">TNR-22</strain>
    </source>
</reference>
<proteinExistence type="inferred from homology"/>
<evidence type="ECO:0000259" key="5">
    <source>
        <dbReference type="Pfam" id="PF00700"/>
    </source>
</evidence>
<reference evidence="6" key="1">
    <citation type="journal article" date="2015" name="Int. J. Syst. Evol. Microbiol.">
        <title>Rhizobium alvei sp. nov., isolated from a freshwater river.</title>
        <authorList>
            <person name="Sheu S.Y."/>
            <person name="Huang H.W."/>
            <person name="Young C.C."/>
            <person name="Chen W.M."/>
        </authorList>
    </citation>
    <scope>NUCLEOTIDE SEQUENCE</scope>
    <source>
        <strain evidence="6">TNR-22</strain>
    </source>
</reference>